<evidence type="ECO:0000313" key="1">
    <source>
        <dbReference type="EMBL" id="OOW69537.1"/>
    </source>
</evidence>
<reference evidence="1 2" key="1">
    <citation type="submission" date="2015-12" db="EMBL/GenBank/DDBJ databases">
        <authorList>
            <person name="Shamseldin A."/>
            <person name="Moawad H."/>
            <person name="Abd El-Rahim W.M."/>
            <person name="Sadowsky M.J."/>
        </authorList>
    </citation>
    <scope>NUCLEOTIDE SEQUENCE [LARGE SCALE GENOMIC DNA]</scope>
    <source>
        <strain evidence="1 2">LMG9050</strain>
    </source>
</reference>
<dbReference type="AlphaFoldDB" id="A0A1T1P1L5"/>
<dbReference type="EMBL" id="LOJW01000021">
    <property type="protein sequence ID" value="OOW69537.1"/>
    <property type="molecule type" value="Genomic_DNA"/>
</dbReference>
<proteinExistence type="predicted"/>
<accession>A0A1T1P1L5</accession>
<name>A0A1T1P1L5_9XANT</name>
<gene>
    <name evidence="1" type="ORF">Xmlh_11525</name>
</gene>
<dbReference type="Proteomes" id="UP000190559">
    <property type="component" value="Unassembled WGS sequence"/>
</dbReference>
<organism evidence="1 2">
    <name type="scientific">Xanthomonas axonopodis pv. melhusii</name>
    <dbReference type="NCBI Taxonomy" id="487834"/>
    <lineage>
        <taxon>Bacteria</taxon>
        <taxon>Pseudomonadati</taxon>
        <taxon>Pseudomonadota</taxon>
        <taxon>Gammaproteobacteria</taxon>
        <taxon>Lysobacterales</taxon>
        <taxon>Lysobacteraceae</taxon>
        <taxon>Xanthomonas</taxon>
    </lineage>
</organism>
<evidence type="ECO:0000313" key="2">
    <source>
        <dbReference type="Proteomes" id="UP000190559"/>
    </source>
</evidence>
<sequence length="79" mass="9439">MSVALSVVRQVLNFIKRQSSLLTLMPAWFWNRTNEAGCSARFDYLLCRLPLLVEFPMQRRVTVWRIENRLIEKLVTHYL</sequence>
<comment type="caution">
    <text evidence="1">The sequence shown here is derived from an EMBL/GenBank/DDBJ whole genome shotgun (WGS) entry which is preliminary data.</text>
</comment>
<protein>
    <submittedName>
        <fullName evidence="1">Uncharacterized protein</fullName>
    </submittedName>
</protein>